<dbReference type="PANTHER" id="PTHR13475">
    <property type="entry name" value="NEUGRIN"/>
    <property type="match status" value="1"/>
</dbReference>
<accession>A0A6A6P8K6</accession>
<dbReference type="PANTHER" id="PTHR13475:SF3">
    <property type="entry name" value="NEUGRIN"/>
    <property type="match status" value="1"/>
</dbReference>
<dbReference type="InterPro" id="IPR010487">
    <property type="entry name" value="NGRN/Rrg9"/>
</dbReference>
<dbReference type="OrthoDB" id="5578174at2759"/>
<evidence type="ECO:0000256" key="1">
    <source>
        <dbReference type="ARBA" id="ARBA00003548"/>
    </source>
</evidence>
<feature type="compositionally biased region" description="Basic and acidic residues" evidence="6">
    <location>
        <begin position="300"/>
        <end position="313"/>
    </location>
</feature>
<feature type="region of interest" description="Disordered" evidence="6">
    <location>
        <begin position="63"/>
        <end position="143"/>
    </location>
</feature>
<dbReference type="EMBL" id="MU001673">
    <property type="protein sequence ID" value="KAF2460209.1"/>
    <property type="molecule type" value="Genomic_DNA"/>
</dbReference>
<keyword evidence="8" id="KW-1185">Reference proteome</keyword>
<evidence type="ECO:0000256" key="2">
    <source>
        <dbReference type="ARBA" id="ARBA00004173"/>
    </source>
</evidence>
<evidence type="ECO:0000256" key="6">
    <source>
        <dbReference type="SAM" id="MobiDB-lite"/>
    </source>
</evidence>
<feature type="compositionally biased region" description="Low complexity" evidence="6">
    <location>
        <begin position="113"/>
        <end position="136"/>
    </location>
</feature>
<dbReference type="AlphaFoldDB" id="A0A6A6P8K6"/>
<name>A0A6A6P8K6_9PEZI</name>
<gene>
    <name evidence="7" type="ORF">BDY21DRAFT_334702</name>
</gene>
<proteinExistence type="inferred from homology"/>
<comment type="similarity">
    <text evidence="3">Belongs to the RRG9 family.</text>
</comment>
<sequence>MRCPSCSARVLELFISSATGVRPASALSRIVPLHHSFARHPGRHQLGLCQGRFRHAAAAAAAPGLGKASRENDAENNVSYPETKVDESQGVNARRRQRPQVEKKEFSSATGGKSKPAKSSLSKPRPSTTRENPAPEAAEREHWQIDKDALRAKFGEAGWQPRKRLSPDALEGIRALHAQDPVKFSTPVLGESFEVSPEAIRRILKSKWRPSEEEMEKRRERWEKRGEKIWQGLAEKGTKPPKKWRAAGIGRAAEPGGVPPWRAWRKSERTRVRQRQLQKEYSKQGDVPFGEAVEDDDVGAEERERVSIGERIL</sequence>
<organism evidence="7 8">
    <name type="scientific">Lineolata rhizophorae</name>
    <dbReference type="NCBI Taxonomy" id="578093"/>
    <lineage>
        <taxon>Eukaryota</taxon>
        <taxon>Fungi</taxon>
        <taxon>Dikarya</taxon>
        <taxon>Ascomycota</taxon>
        <taxon>Pezizomycotina</taxon>
        <taxon>Dothideomycetes</taxon>
        <taxon>Dothideomycetes incertae sedis</taxon>
        <taxon>Lineolatales</taxon>
        <taxon>Lineolataceae</taxon>
        <taxon>Lineolata</taxon>
    </lineage>
</organism>
<comment type="subcellular location">
    <subcellularLocation>
        <location evidence="2">Mitochondrion</location>
    </subcellularLocation>
</comment>
<reference evidence="7" key="1">
    <citation type="journal article" date="2020" name="Stud. Mycol.">
        <title>101 Dothideomycetes genomes: a test case for predicting lifestyles and emergence of pathogens.</title>
        <authorList>
            <person name="Haridas S."/>
            <person name="Albert R."/>
            <person name="Binder M."/>
            <person name="Bloem J."/>
            <person name="Labutti K."/>
            <person name="Salamov A."/>
            <person name="Andreopoulos B."/>
            <person name="Baker S."/>
            <person name="Barry K."/>
            <person name="Bills G."/>
            <person name="Bluhm B."/>
            <person name="Cannon C."/>
            <person name="Castanera R."/>
            <person name="Culley D."/>
            <person name="Daum C."/>
            <person name="Ezra D."/>
            <person name="Gonzalez J."/>
            <person name="Henrissat B."/>
            <person name="Kuo A."/>
            <person name="Liang C."/>
            <person name="Lipzen A."/>
            <person name="Lutzoni F."/>
            <person name="Magnuson J."/>
            <person name="Mondo S."/>
            <person name="Nolan M."/>
            <person name="Ohm R."/>
            <person name="Pangilinan J."/>
            <person name="Park H.-J."/>
            <person name="Ramirez L."/>
            <person name="Alfaro M."/>
            <person name="Sun H."/>
            <person name="Tritt A."/>
            <person name="Yoshinaga Y."/>
            <person name="Zwiers L.-H."/>
            <person name="Turgeon B."/>
            <person name="Goodwin S."/>
            <person name="Spatafora J."/>
            <person name="Crous P."/>
            <person name="Grigoriev I."/>
        </authorList>
    </citation>
    <scope>NUCLEOTIDE SEQUENCE</scope>
    <source>
        <strain evidence="7">ATCC 16933</strain>
    </source>
</reference>
<evidence type="ECO:0000313" key="7">
    <source>
        <dbReference type="EMBL" id="KAF2460209.1"/>
    </source>
</evidence>
<dbReference type="GO" id="GO:0005739">
    <property type="term" value="C:mitochondrion"/>
    <property type="evidence" value="ECO:0007669"/>
    <property type="project" value="UniProtKB-SubCell"/>
</dbReference>
<dbReference type="Proteomes" id="UP000799766">
    <property type="component" value="Unassembled WGS sequence"/>
</dbReference>
<protein>
    <recommendedName>
        <fullName evidence="4">Required for respiratory growth protein 9, mitochondrial</fullName>
    </recommendedName>
</protein>
<dbReference type="GO" id="GO:0005634">
    <property type="term" value="C:nucleus"/>
    <property type="evidence" value="ECO:0007669"/>
    <property type="project" value="TreeGrafter"/>
</dbReference>
<feature type="region of interest" description="Disordered" evidence="6">
    <location>
        <begin position="230"/>
        <end position="313"/>
    </location>
</feature>
<dbReference type="Pfam" id="PF06413">
    <property type="entry name" value="Neugrin"/>
    <property type="match status" value="1"/>
</dbReference>
<evidence type="ECO:0000313" key="8">
    <source>
        <dbReference type="Proteomes" id="UP000799766"/>
    </source>
</evidence>
<evidence type="ECO:0000256" key="4">
    <source>
        <dbReference type="ARBA" id="ARBA00013566"/>
    </source>
</evidence>
<keyword evidence="5" id="KW-0809">Transit peptide</keyword>
<evidence type="ECO:0000256" key="5">
    <source>
        <dbReference type="ARBA" id="ARBA00022946"/>
    </source>
</evidence>
<evidence type="ECO:0000256" key="3">
    <source>
        <dbReference type="ARBA" id="ARBA00010895"/>
    </source>
</evidence>
<feature type="compositionally biased region" description="Basic and acidic residues" evidence="6">
    <location>
        <begin position="265"/>
        <end position="283"/>
    </location>
</feature>
<comment type="function">
    <text evidence="1">Required for respiratory activity and maintenance and expression of the mitochondrial genome.</text>
</comment>